<comment type="caution">
    <text evidence="1">The sequence shown here is derived from an EMBL/GenBank/DDBJ whole genome shotgun (WGS) entry which is preliminary data.</text>
</comment>
<evidence type="ECO:0000313" key="1">
    <source>
        <dbReference type="EMBL" id="GMF30490.1"/>
    </source>
</evidence>
<reference evidence="1" key="1">
    <citation type="submission" date="2023-04" db="EMBL/GenBank/DDBJ databases">
        <title>Phytophthora fragariaefolia NBRC 109709.</title>
        <authorList>
            <person name="Ichikawa N."/>
            <person name="Sato H."/>
            <person name="Tonouchi N."/>
        </authorList>
    </citation>
    <scope>NUCLEOTIDE SEQUENCE</scope>
    <source>
        <strain evidence="1">NBRC 109709</strain>
    </source>
</reference>
<gene>
    <name evidence="1" type="ORF">Pfra01_000677000</name>
</gene>
<dbReference type="Gene3D" id="3.30.460.10">
    <property type="entry name" value="Beta Polymerase, domain 2"/>
    <property type="match status" value="1"/>
</dbReference>
<protein>
    <submittedName>
        <fullName evidence="1">Unnamed protein product</fullName>
    </submittedName>
</protein>
<proteinExistence type="predicted"/>
<dbReference type="EMBL" id="BSXT01000582">
    <property type="protein sequence ID" value="GMF30490.1"/>
    <property type="molecule type" value="Genomic_DNA"/>
</dbReference>
<keyword evidence="2" id="KW-1185">Reference proteome</keyword>
<dbReference type="OrthoDB" id="123951at2759"/>
<dbReference type="AlphaFoldDB" id="A0A9W6UC69"/>
<sequence length="248" mass="27407">MPVWDWHSLCNLSRQITNVRDSVPTLWVETFGSYSTGIWLPSSDVDLDILDAAGVSDSEMTAEHLKELAKVHIHSASAFFLRFRPPNLNWLFPNKLLAITLRCFGFVPAPRPYERLLGQKGFVHAPEFPAQIQIPLANDISHYSGGYRMTPVPYSHPEVSDQVAVVGPLLQTVVCGIGVMSIASLAPANSKKARLTAINSFKVFLLEAEGMTLDKAHELVGGDSTGRILRIMLDKYAYSLARSTNKAR</sequence>
<dbReference type="SUPFAM" id="SSF81301">
    <property type="entry name" value="Nucleotidyltransferase"/>
    <property type="match status" value="1"/>
</dbReference>
<dbReference type="InterPro" id="IPR043519">
    <property type="entry name" value="NT_sf"/>
</dbReference>
<evidence type="ECO:0000313" key="2">
    <source>
        <dbReference type="Proteomes" id="UP001165121"/>
    </source>
</evidence>
<dbReference type="Proteomes" id="UP001165121">
    <property type="component" value="Unassembled WGS sequence"/>
</dbReference>
<organism evidence="1 2">
    <name type="scientific">Phytophthora fragariaefolia</name>
    <dbReference type="NCBI Taxonomy" id="1490495"/>
    <lineage>
        <taxon>Eukaryota</taxon>
        <taxon>Sar</taxon>
        <taxon>Stramenopiles</taxon>
        <taxon>Oomycota</taxon>
        <taxon>Peronosporomycetes</taxon>
        <taxon>Peronosporales</taxon>
        <taxon>Peronosporaceae</taxon>
        <taxon>Phytophthora</taxon>
    </lineage>
</organism>
<accession>A0A9W6UC69</accession>
<name>A0A9W6UC69_9STRA</name>